<accession>A0A9W8Y4F5</accession>
<reference evidence="2" key="1">
    <citation type="submission" date="2022-10" db="EMBL/GenBank/DDBJ databases">
        <title>Tapping the CABI collections for fungal endophytes: first genome assemblies for Collariella, Neodidymelliopsis, Ascochyta clinopodiicola, Didymella pomorum, Didymosphaeria variabile, Neocosmospora piperis and Neocucurbitaria cava.</title>
        <authorList>
            <person name="Hill R."/>
        </authorList>
    </citation>
    <scope>NUCLEOTIDE SEQUENCE</scope>
    <source>
        <strain evidence="2">IMI 356814</strain>
    </source>
</reference>
<evidence type="ECO:0000313" key="2">
    <source>
        <dbReference type="EMBL" id="KAJ4367358.1"/>
    </source>
</evidence>
<feature type="compositionally biased region" description="Basic and acidic residues" evidence="1">
    <location>
        <begin position="175"/>
        <end position="190"/>
    </location>
</feature>
<organism evidence="2 3">
    <name type="scientific">Neocucurbitaria cava</name>
    <dbReference type="NCBI Taxonomy" id="798079"/>
    <lineage>
        <taxon>Eukaryota</taxon>
        <taxon>Fungi</taxon>
        <taxon>Dikarya</taxon>
        <taxon>Ascomycota</taxon>
        <taxon>Pezizomycotina</taxon>
        <taxon>Dothideomycetes</taxon>
        <taxon>Pleosporomycetidae</taxon>
        <taxon>Pleosporales</taxon>
        <taxon>Pleosporineae</taxon>
        <taxon>Cucurbitariaceae</taxon>
        <taxon>Neocucurbitaria</taxon>
    </lineage>
</organism>
<feature type="region of interest" description="Disordered" evidence="1">
    <location>
        <begin position="157"/>
        <end position="190"/>
    </location>
</feature>
<proteinExistence type="predicted"/>
<dbReference type="Proteomes" id="UP001140560">
    <property type="component" value="Unassembled WGS sequence"/>
</dbReference>
<dbReference type="OrthoDB" id="10009520at2759"/>
<comment type="caution">
    <text evidence="2">The sequence shown here is derived from an EMBL/GenBank/DDBJ whole genome shotgun (WGS) entry which is preliminary data.</text>
</comment>
<protein>
    <submittedName>
        <fullName evidence="2">Uncharacterized protein</fullName>
    </submittedName>
</protein>
<keyword evidence="3" id="KW-1185">Reference proteome</keyword>
<sequence length="482" mass="53476">MDRFAVYHGNAVVDLSSDSEDGRQADDELEFFDARLAHEPADNLPRPPSPFYDFGVNGHETIDLTAIPDIDVPPSDPVLRGGGAPPLTSQSSKRCGDAQLVTEAACLQMVLGVLPDISVDYVLKVIQERTTDDTRTLAMCEQVVTYLLDVESYPKEADEAKNKKRKREDDDNLSDYEKGERDPEVTGYEHDAVLEDQVRNYQRVASPFSKIGKSRNKRGIELILIERGSRLPKELHAAKKKSETEADDFYVCSKNVSDYQHFGEAQGGKCPLHDSIEARHEQEVKKAADEAMAKVRADNPGLSDADLMIKVSDRVKQAEDARKSQGVADANAFPYRMVGNVLHRAIPVAGVGAQPAVPPPLQFARPAAQYVPPPPYAIAHLPVLVQPVRPVEFGQPFGYIGPAPQQQPQPMPLSLVCYHGKSHYDTLNHLSKIETSIAVYCDRYRRSESSTQRHIIGRSELGRKGLMRRGLRKSIAYARRGD</sequence>
<gene>
    <name evidence="2" type="ORF">N0V83_006939</name>
</gene>
<name>A0A9W8Y4F5_9PLEO</name>
<dbReference type="EMBL" id="JAPEUY010000012">
    <property type="protein sequence ID" value="KAJ4367358.1"/>
    <property type="molecule type" value="Genomic_DNA"/>
</dbReference>
<dbReference type="AlphaFoldDB" id="A0A9W8Y4F5"/>
<evidence type="ECO:0000256" key="1">
    <source>
        <dbReference type="SAM" id="MobiDB-lite"/>
    </source>
</evidence>
<evidence type="ECO:0000313" key="3">
    <source>
        <dbReference type="Proteomes" id="UP001140560"/>
    </source>
</evidence>